<dbReference type="EMBL" id="JADLZT010000006">
    <property type="protein sequence ID" value="MBF6024565.1"/>
    <property type="molecule type" value="Genomic_DNA"/>
</dbReference>
<feature type="domain" description="Phage shock protein PspC N-terminal" evidence="7">
    <location>
        <begin position="7"/>
        <end position="62"/>
    </location>
</feature>
<dbReference type="RefSeq" id="WP_194931182.1">
    <property type="nucleotide sequence ID" value="NZ_JADLZT010000006.1"/>
</dbReference>
<protein>
    <submittedName>
        <fullName evidence="8">PspC domain-containing protein</fullName>
    </submittedName>
</protein>
<comment type="subcellular location">
    <subcellularLocation>
        <location evidence="1">Cell membrane</location>
        <topology evidence="1">Single-pass membrane protein</topology>
    </subcellularLocation>
</comment>
<comment type="caution">
    <text evidence="8">The sequence shown here is derived from an EMBL/GenBank/DDBJ whole genome shotgun (WGS) entry which is preliminary data.</text>
</comment>
<name>A0ABS0B6C6_9GAMM</name>
<gene>
    <name evidence="8" type="ORF">IU514_11045</name>
</gene>
<sequence length="141" mass="14997">MDWKLQELRKSSNDRVIDGICGGLGAYTPVPSVVWRVIFVLTALSGGAGLIAYLLMWWLMPAAGSTGAHAGPDWDLAALRRSATDCEFAGICGGLGEYTPVPAWMWRTAFAGLVFAGGFGLVAYLLLWIFIAKAEPASSAT</sequence>
<accession>A0ABS0B6C6</accession>
<evidence type="ECO:0000313" key="9">
    <source>
        <dbReference type="Proteomes" id="UP001429984"/>
    </source>
</evidence>
<keyword evidence="3 6" id="KW-0812">Transmembrane</keyword>
<feature type="domain" description="Phage shock protein PspC N-terminal" evidence="7">
    <location>
        <begin position="79"/>
        <end position="133"/>
    </location>
</feature>
<evidence type="ECO:0000256" key="6">
    <source>
        <dbReference type="SAM" id="Phobius"/>
    </source>
</evidence>
<dbReference type="PANTHER" id="PTHR33885">
    <property type="entry name" value="PHAGE SHOCK PROTEIN C"/>
    <property type="match status" value="1"/>
</dbReference>
<feature type="transmembrane region" description="Helical" evidence="6">
    <location>
        <begin position="109"/>
        <end position="131"/>
    </location>
</feature>
<dbReference type="InterPro" id="IPR052027">
    <property type="entry name" value="PspC"/>
</dbReference>
<keyword evidence="4 6" id="KW-1133">Transmembrane helix</keyword>
<dbReference type="PANTHER" id="PTHR33885:SF3">
    <property type="entry name" value="PHAGE SHOCK PROTEIN C"/>
    <property type="match status" value="1"/>
</dbReference>
<keyword evidence="9" id="KW-1185">Reference proteome</keyword>
<reference evidence="8 9" key="1">
    <citation type="submission" date="2020-11" db="EMBL/GenBank/DDBJ databases">
        <title>Draft Genome Sequence and Secondary Metabolite Biosynthetic Potential of the Lysobacter niastensis Type strain DSM 18481.</title>
        <authorList>
            <person name="Turrini P."/>
            <person name="Artuso I."/>
            <person name="Tescari M."/>
            <person name="Lugli G.A."/>
            <person name="Frangipani E."/>
            <person name="Ventura M."/>
            <person name="Visca P."/>
        </authorList>
    </citation>
    <scope>NUCLEOTIDE SEQUENCE [LARGE SCALE GENOMIC DNA]</scope>
    <source>
        <strain evidence="8 9">DSM 18481</strain>
    </source>
</reference>
<dbReference type="InterPro" id="IPR007168">
    <property type="entry name" value="Phageshock_PspC_N"/>
</dbReference>
<evidence type="ECO:0000256" key="5">
    <source>
        <dbReference type="ARBA" id="ARBA00023136"/>
    </source>
</evidence>
<dbReference type="Proteomes" id="UP001429984">
    <property type="component" value="Unassembled WGS sequence"/>
</dbReference>
<keyword evidence="2" id="KW-1003">Cell membrane</keyword>
<feature type="transmembrane region" description="Helical" evidence="6">
    <location>
        <begin position="37"/>
        <end position="59"/>
    </location>
</feature>
<evidence type="ECO:0000313" key="8">
    <source>
        <dbReference type="EMBL" id="MBF6024565.1"/>
    </source>
</evidence>
<evidence type="ECO:0000256" key="1">
    <source>
        <dbReference type="ARBA" id="ARBA00004162"/>
    </source>
</evidence>
<evidence type="ECO:0000259" key="7">
    <source>
        <dbReference type="Pfam" id="PF04024"/>
    </source>
</evidence>
<organism evidence="8 9">
    <name type="scientific">Lysobacter niastensis</name>
    <dbReference type="NCBI Taxonomy" id="380629"/>
    <lineage>
        <taxon>Bacteria</taxon>
        <taxon>Pseudomonadati</taxon>
        <taxon>Pseudomonadota</taxon>
        <taxon>Gammaproteobacteria</taxon>
        <taxon>Lysobacterales</taxon>
        <taxon>Lysobacteraceae</taxon>
        <taxon>Lysobacter</taxon>
    </lineage>
</organism>
<evidence type="ECO:0000256" key="2">
    <source>
        <dbReference type="ARBA" id="ARBA00022475"/>
    </source>
</evidence>
<evidence type="ECO:0000256" key="3">
    <source>
        <dbReference type="ARBA" id="ARBA00022692"/>
    </source>
</evidence>
<keyword evidence="5 6" id="KW-0472">Membrane</keyword>
<evidence type="ECO:0000256" key="4">
    <source>
        <dbReference type="ARBA" id="ARBA00022989"/>
    </source>
</evidence>
<dbReference type="Pfam" id="PF04024">
    <property type="entry name" value="PspC"/>
    <property type="match status" value="2"/>
</dbReference>
<proteinExistence type="predicted"/>